<gene>
    <name evidence="4" type="primary">LOC106463209</name>
</gene>
<keyword evidence="2" id="KW-0812">Transmembrane</keyword>
<evidence type="ECO:0000313" key="3">
    <source>
        <dbReference type="Proteomes" id="UP000694941"/>
    </source>
</evidence>
<reference evidence="4" key="1">
    <citation type="submission" date="2025-08" db="UniProtKB">
        <authorList>
            <consortium name="RefSeq"/>
        </authorList>
    </citation>
    <scope>IDENTIFICATION</scope>
    <source>
        <tissue evidence="4">Muscle</tissue>
    </source>
</reference>
<evidence type="ECO:0000256" key="1">
    <source>
        <dbReference type="SAM" id="MobiDB-lite"/>
    </source>
</evidence>
<proteinExistence type="predicted"/>
<dbReference type="GeneID" id="106463209"/>
<name>A0ABM1SRW1_LIMPO</name>
<keyword evidence="3" id="KW-1185">Reference proteome</keyword>
<organism evidence="3 4">
    <name type="scientific">Limulus polyphemus</name>
    <name type="common">Atlantic horseshoe crab</name>
    <dbReference type="NCBI Taxonomy" id="6850"/>
    <lineage>
        <taxon>Eukaryota</taxon>
        <taxon>Metazoa</taxon>
        <taxon>Ecdysozoa</taxon>
        <taxon>Arthropoda</taxon>
        <taxon>Chelicerata</taxon>
        <taxon>Merostomata</taxon>
        <taxon>Xiphosura</taxon>
        <taxon>Limulidae</taxon>
        <taxon>Limulus</taxon>
    </lineage>
</organism>
<dbReference type="Proteomes" id="UP000694941">
    <property type="component" value="Unplaced"/>
</dbReference>
<evidence type="ECO:0000256" key="2">
    <source>
        <dbReference type="SAM" id="Phobius"/>
    </source>
</evidence>
<accession>A0ABM1SRW1</accession>
<feature type="region of interest" description="Disordered" evidence="1">
    <location>
        <begin position="210"/>
        <end position="232"/>
    </location>
</feature>
<sequence>MRVCSSYPFVCVDPLDLSSTSVEISPCWREIGKRPCLCWQKWTVAETKFNHLLCSVGANGTESPLECHGNADCEKFGEQISCKQVLHCACRDLNSEHAIVNNPYSNWVSLNLCALNLTPRKDQESKTNKDVEKDGDAKVFTRDHLILLIVFILVPLLCWCGLHSYSEGSCMKNGNCECKILKSCWVDNGQVVEYTSCSQVVTRTDGEETQASINVDTPTSHASQSQPNSSISEMCPSVAQYPVVNMTGVVVQVKKSPQPARPPRYEEVVVTNEEVGPPPTYNDAVNIEGDTIRQVWQTMLVVHPRYH</sequence>
<keyword evidence="2" id="KW-0472">Membrane</keyword>
<feature type="transmembrane region" description="Helical" evidence="2">
    <location>
        <begin position="145"/>
        <end position="165"/>
    </location>
</feature>
<dbReference type="RefSeq" id="XP_022246367.1">
    <property type="nucleotide sequence ID" value="XM_022390659.1"/>
</dbReference>
<protein>
    <submittedName>
        <fullName evidence="4">Uncharacterized protein LOC106463209 isoform X2</fullName>
    </submittedName>
</protein>
<keyword evidence="2" id="KW-1133">Transmembrane helix</keyword>
<evidence type="ECO:0000313" key="4">
    <source>
        <dbReference type="RefSeq" id="XP_022246367.1"/>
    </source>
</evidence>